<feature type="region of interest" description="Disordered" evidence="1">
    <location>
        <begin position="1"/>
        <end position="46"/>
    </location>
</feature>
<dbReference type="AlphaFoldDB" id="A0A5B7J0F7"/>
<accession>A0A5B7J0F7</accession>
<evidence type="ECO:0000313" key="3">
    <source>
        <dbReference type="Proteomes" id="UP000324222"/>
    </source>
</evidence>
<reference evidence="2 3" key="1">
    <citation type="submission" date="2019-05" db="EMBL/GenBank/DDBJ databases">
        <title>Another draft genome of Portunus trituberculatus and its Hox gene families provides insights of decapod evolution.</title>
        <authorList>
            <person name="Jeong J.-H."/>
            <person name="Song I."/>
            <person name="Kim S."/>
            <person name="Choi T."/>
            <person name="Kim D."/>
            <person name="Ryu S."/>
            <person name="Kim W."/>
        </authorList>
    </citation>
    <scope>NUCLEOTIDE SEQUENCE [LARGE SCALE GENOMIC DNA]</scope>
    <source>
        <tissue evidence="2">Muscle</tissue>
    </source>
</reference>
<dbReference type="EMBL" id="VSRR010077251">
    <property type="protein sequence ID" value="MPC88265.1"/>
    <property type="molecule type" value="Genomic_DNA"/>
</dbReference>
<protein>
    <submittedName>
        <fullName evidence="2">Uncharacterized protein</fullName>
    </submittedName>
</protein>
<keyword evidence="3" id="KW-1185">Reference proteome</keyword>
<name>A0A5B7J0F7_PORTR</name>
<dbReference type="Proteomes" id="UP000324222">
    <property type="component" value="Unassembled WGS sequence"/>
</dbReference>
<gene>
    <name evidence="2" type="ORF">E2C01_083165</name>
</gene>
<proteinExistence type="predicted"/>
<sequence length="46" mass="5502">MFTNCQKFRRYYQNRQDTTLGHRRRRPWSASPLSPKQALPQPPNTA</sequence>
<evidence type="ECO:0000313" key="2">
    <source>
        <dbReference type="EMBL" id="MPC88265.1"/>
    </source>
</evidence>
<comment type="caution">
    <text evidence="2">The sequence shown here is derived from an EMBL/GenBank/DDBJ whole genome shotgun (WGS) entry which is preliminary data.</text>
</comment>
<organism evidence="2 3">
    <name type="scientific">Portunus trituberculatus</name>
    <name type="common">Swimming crab</name>
    <name type="synonym">Neptunus trituberculatus</name>
    <dbReference type="NCBI Taxonomy" id="210409"/>
    <lineage>
        <taxon>Eukaryota</taxon>
        <taxon>Metazoa</taxon>
        <taxon>Ecdysozoa</taxon>
        <taxon>Arthropoda</taxon>
        <taxon>Crustacea</taxon>
        <taxon>Multicrustacea</taxon>
        <taxon>Malacostraca</taxon>
        <taxon>Eumalacostraca</taxon>
        <taxon>Eucarida</taxon>
        <taxon>Decapoda</taxon>
        <taxon>Pleocyemata</taxon>
        <taxon>Brachyura</taxon>
        <taxon>Eubrachyura</taxon>
        <taxon>Portunoidea</taxon>
        <taxon>Portunidae</taxon>
        <taxon>Portuninae</taxon>
        <taxon>Portunus</taxon>
    </lineage>
</organism>
<evidence type="ECO:0000256" key="1">
    <source>
        <dbReference type="SAM" id="MobiDB-lite"/>
    </source>
</evidence>